<dbReference type="Pfam" id="PF01979">
    <property type="entry name" value="Amidohydro_1"/>
    <property type="match status" value="1"/>
</dbReference>
<dbReference type="RefSeq" id="WP_285565713.1">
    <property type="nucleotide sequence ID" value="NZ_BSTK01000001.1"/>
</dbReference>
<sequence length="376" mass="40039">MRNGRITEIMYGRFDDGRTPHDERDVIRVDRGVLCPGLIDLHAHITLPADGSVEVPRVSPTLDGETRSGHEVLRAMARAGITTVRDCGGDADLIFRISARPRTDEARLITCGAPLTPIGGHGADFGAAVRDAPEIRATVARFAERGARFIKIMGSGGGSNGTHPSDPSFSAPLLREAVCAANHHGLLSTVHCLSAESMRLAAGAGTSMIEHAKFRTRAEDGTGFDPAVAELLAERGVDVTATMSVGAHVLAQPPEVSGEAGITWRRRHEQDMRDMSRLIEAGVSVLAGTDAGWRFTPFDALAGEVALLAECGMSRARAYAAATTEPARALGRAGDIGRLAEGTYADMVLYDDDPLNDLRVLHHPRLVFAGGMRIEL</sequence>
<evidence type="ECO:0000313" key="2">
    <source>
        <dbReference type="EMBL" id="GLY82136.1"/>
    </source>
</evidence>
<accession>A0A9W6RT85</accession>
<evidence type="ECO:0000259" key="1">
    <source>
        <dbReference type="Pfam" id="PF01979"/>
    </source>
</evidence>
<dbReference type="Gene3D" id="3.20.20.140">
    <property type="entry name" value="Metal-dependent hydrolases"/>
    <property type="match status" value="1"/>
</dbReference>
<dbReference type="Gene3D" id="2.30.40.10">
    <property type="entry name" value="Urease, subunit C, domain 1"/>
    <property type="match status" value="1"/>
</dbReference>
<proteinExistence type="predicted"/>
<dbReference type="EMBL" id="BSTK01000001">
    <property type="protein sequence ID" value="GLY82136.1"/>
    <property type="molecule type" value="Genomic_DNA"/>
</dbReference>
<keyword evidence="3" id="KW-1185">Reference proteome</keyword>
<comment type="caution">
    <text evidence="2">The sequence shown here is derived from an EMBL/GenBank/DDBJ whole genome shotgun (WGS) entry which is preliminary data.</text>
</comment>
<dbReference type="PANTHER" id="PTHR43135:SF3">
    <property type="entry name" value="ALPHA-D-RIBOSE 1-METHYLPHOSPHONATE 5-TRIPHOSPHATE DIPHOSPHATASE"/>
    <property type="match status" value="1"/>
</dbReference>
<dbReference type="InterPro" id="IPR051781">
    <property type="entry name" value="Metallo-dep_Hydrolase"/>
</dbReference>
<dbReference type="GO" id="GO:0016810">
    <property type="term" value="F:hydrolase activity, acting on carbon-nitrogen (but not peptide) bonds"/>
    <property type="evidence" value="ECO:0007669"/>
    <property type="project" value="InterPro"/>
</dbReference>
<gene>
    <name evidence="2" type="ORF">Airi02_000680</name>
</gene>
<protein>
    <submittedName>
        <fullName evidence="2">Amidohydrolase</fullName>
    </submittedName>
</protein>
<name>A0A9W6RT85_9ACTN</name>
<evidence type="ECO:0000313" key="3">
    <source>
        <dbReference type="Proteomes" id="UP001165074"/>
    </source>
</evidence>
<dbReference type="InterPro" id="IPR032466">
    <property type="entry name" value="Metal_Hydrolase"/>
</dbReference>
<dbReference type="InterPro" id="IPR006680">
    <property type="entry name" value="Amidohydro-rel"/>
</dbReference>
<dbReference type="PANTHER" id="PTHR43135">
    <property type="entry name" value="ALPHA-D-RIBOSE 1-METHYLPHOSPHONATE 5-TRIPHOSPHATE DIPHOSPHATASE"/>
    <property type="match status" value="1"/>
</dbReference>
<dbReference type="InterPro" id="IPR011059">
    <property type="entry name" value="Metal-dep_hydrolase_composite"/>
</dbReference>
<feature type="domain" description="Amidohydrolase-related" evidence="1">
    <location>
        <begin position="33"/>
        <end position="363"/>
    </location>
</feature>
<dbReference type="SUPFAM" id="SSF51338">
    <property type="entry name" value="Composite domain of metallo-dependent hydrolases"/>
    <property type="match status" value="1"/>
</dbReference>
<dbReference type="AlphaFoldDB" id="A0A9W6RT85"/>
<dbReference type="Proteomes" id="UP001165074">
    <property type="component" value="Unassembled WGS sequence"/>
</dbReference>
<dbReference type="SUPFAM" id="SSF51556">
    <property type="entry name" value="Metallo-dependent hydrolases"/>
    <property type="match status" value="1"/>
</dbReference>
<reference evidence="2" key="1">
    <citation type="submission" date="2023-03" db="EMBL/GenBank/DDBJ databases">
        <title>Actinoallomurus iriomotensis NBRC 103684.</title>
        <authorList>
            <person name="Ichikawa N."/>
            <person name="Sato H."/>
            <person name="Tonouchi N."/>
        </authorList>
    </citation>
    <scope>NUCLEOTIDE SEQUENCE</scope>
    <source>
        <strain evidence="2">NBRC 103684</strain>
    </source>
</reference>
<organism evidence="2 3">
    <name type="scientific">Actinoallomurus iriomotensis</name>
    <dbReference type="NCBI Taxonomy" id="478107"/>
    <lineage>
        <taxon>Bacteria</taxon>
        <taxon>Bacillati</taxon>
        <taxon>Actinomycetota</taxon>
        <taxon>Actinomycetes</taxon>
        <taxon>Streptosporangiales</taxon>
        <taxon>Thermomonosporaceae</taxon>
        <taxon>Actinoallomurus</taxon>
    </lineage>
</organism>